<comment type="caution">
    <text evidence="1">The sequence shown here is derived from an EMBL/GenBank/DDBJ whole genome shotgun (WGS) entry which is preliminary data.</text>
</comment>
<feature type="non-terminal residue" evidence="1">
    <location>
        <position position="147"/>
    </location>
</feature>
<reference evidence="1" key="1">
    <citation type="journal article" date="2019" name="Sci. Rep.">
        <title>Draft genome of Tanacetum cinerariifolium, the natural source of mosquito coil.</title>
        <authorList>
            <person name="Yamashiro T."/>
            <person name="Shiraishi A."/>
            <person name="Satake H."/>
            <person name="Nakayama K."/>
        </authorList>
    </citation>
    <scope>NUCLEOTIDE SEQUENCE</scope>
</reference>
<protein>
    <submittedName>
        <fullName evidence="1">Uncharacterized protein</fullName>
    </submittedName>
</protein>
<organism evidence="1">
    <name type="scientific">Tanacetum cinerariifolium</name>
    <name type="common">Dalmatian daisy</name>
    <name type="synonym">Chrysanthemum cinerariifolium</name>
    <dbReference type="NCBI Taxonomy" id="118510"/>
    <lineage>
        <taxon>Eukaryota</taxon>
        <taxon>Viridiplantae</taxon>
        <taxon>Streptophyta</taxon>
        <taxon>Embryophyta</taxon>
        <taxon>Tracheophyta</taxon>
        <taxon>Spermatophyta</taxon>
        <taxon>Magnoliopsida</taxon>
        <taxon>eudicotyledons</taxon>
        <taxon>Gunneridae</taxon>
        <taxon>Pentapetalae</taxon>
        <taxon>asterids</taxon>
        <taxon>campanulids</taxon>
        <taxon>Asterales</taxon>
        <taxon>Asteraceae</taxon>
        <taxon>Asteroideae</taxon>
        <taxon>Anthemideae</taxon>
        <taxon>Anthemidinae</taxon>
        <taxon>Tanacetum</taxon>
    </lineage>
</organism>
<sequence length="147" mass="16249">LKDRVLVLEDRESVAAKQSGDDAPIKGRSINEGEVAAEWISNDLEEIARVLTSMDAATVLAGGIDVPTSSVSIPTTESTEKANDQEAEEGLLHGYDQKQLRVEGKRFQSMTFEEIKAKFVAVWKQVEDFIPMGSKEEAERLKRKGLN</sequence>
<dbReference type="EMBL" id="BKCJ011109806">
    <property type="protein sequence ID" value="GFC87349.1"/>
    <property type="molecule type" value="Genomic_DNA"/>
</dbReference>
<gene>
    <name evidence="1" type="ORF">Tci_859319</name>
</gene>
<feature type="non-terminal residue" evidence="1">
    <location>
        <position position="1"/>
    </location>
</feature>
<accession>A0A699RJ10</accession>
<name>A0A699RJ10_TANCI</name>
<dbReference type="AlphaFoldDB" id="A0A699RJ10"/>
<proteinExistence type="predicted"/>
<evidence type="ECO:0000313" key="1">
    <source>
        <dbReference type="EMBL" id="GFC87349.1"/>
    </source>
</evidence>